<organism evidence="2 4">
    <name type="scientific">Didymodactylos carnosus</name>
    <dbReference type="NCBI Taxonomy" id="1234261"/>
    <lineage>
        <taxon>Eukaryota</taxon>
        <taxon>Metazoa</taxon>
        <taxon>Spiralia</taxon>
        <taxon>Gnathifera</taxon>
        <taxon>Rotifera</taxon>
        <taxon>Eurotatoria</taxon>
        <taxon>Bdelloidea</taxon>
        <taxon>Philodinida</taxon>
        <taxon>Philodinidae</taxon>
        <taxon>Didymodactylos</taxon>
    </lineage>
</organism>
<accession>A0A8S2EYD7</accession>
<name>A0A8S2EYD7_9BILA</name>
<evidence type="ECO:0000313" key="3">
    <source>
        <dbReference type="EMBL" id="CAF4155138.1"/>
    </source>
</evidence>
<evidence type="ECO:0000256" key="1">
    <source>
        <dbReference type="SAM" id="MobiDB-lite"/>
    </source>
</evidence>
<comment type="caution">
    <text evidence="2">The sequence shown here is derived from an EMBL/GenBank/DDBJ whole genome shotgun (WGS) entry which is preliminary data.</text>
</comment>
<dbReference type="EMBL" id="CAJNOK010022183">
    <property type="protein sequence ID" value="CAF1344003.1"/>
    <property type="molecule type" value="Genomic_DNA"/>
</dbReference>
<gene>
    <name evidence="2" type="ORF">OVA965_LOCUS30481</name>
    <name evidence="3" type="ORF">TMI583_LOCUS31285</name>
</gene>
<dbReference type="EMBL" id="CAJOBA010043814">
    <property type="protein sequence ID" value="CAF4155138.1"/>
    <property type="molecule type" value="Genomic_DNA"/>
</dbReference>
<feature type="compositionally biased region" description="Polar residues" evidence="1">
    <location>
        <begin position="35"/>
        <end position="49"/>
    </location>
</feature>
<feature type="region of interest" description="Disordered" evidence="1">
    <location>
        <begin position="24"/>
        <end position="49"/>
    </location>
</feature>
<dbReference type="Proteomes" id="UP000682733">
    <property type="component" value="Unassembled WGS sequence"/>
</dbReference>
<feature type="compositionally biased region" description="Basic residues" evidence="1">
    <location>
        <begin position="24"/>
        <end position="34"/>
    </location>
</feature>
<dbReference type="AlphaFoldDB" id="A0A8S2EYD7"/>
<reference evidence="2" key="1">
    <citation type="submission" date="2021-02" db="EMBL/GenBank/DDBJ databases">
        <authorList>
            <person name="Nowell W R."/>
        </authorList>
    </citation>
    <scope>NUCLEOTIDE SEQUENCE</scope>
</reference>
<evidence type="ECO:0000313" key="2">
    <source>
        <dbReference type="EMBL" id="CAF1344003.1"/>
    </source>
</evidence>
<protein>
    <submittedName>
        <fullName evidence="2">Uncharacterized protein</fullName>
    </submittedName>
</protein>
<sequence>VNIADTRKRSYSLTNNFHPLRWIRSHTKPKKNSRRTTISSDPQPLTTLKEQPFRVGRSVTISDPLAPTPKPTMTFFY</sequence>
<dbReference type="Proteomes" id="UP000677228">
    <property type="component" value="Unassembled WGS sequence"/>
</dbReference>
<proteinExistence type="predicted"/>
<feature type="non-terminal residue" evidence="2">
    <location>
        <position position="1"/>
    </location>
</feature>
<evidence type="ECO:0000313" key="4">
    <source>
        <dbReference type="Proteomes" id="UP000677228"/>
    </source>
</evidence>